<evidence type="ECO:0000256" key="6">
    <source>
        <dbReference type="HAMAP-Rule" id="MF_00528"/>
    </source>
</evidence>
<gene>
    <name evidence="7" type="primary">maf</name>
    <name evidence="7" type="ORF">IAA83_01105</name>
</gene>
<dbReference type="Pfam" id="PF02545">
    <property type="entry name" value="Maf"/>
    <property type="match status" value="1"/>
</dbReference>
<accession>A0A9D1JSQ3</accession>
<reference evidence="7" key="1">
    <citation type="submission" date="2020-10" db="EMBL/GenBank/DDBJ databases">
        <authorList>
            <person name="Gilroy R."/>
        </authorList>
    </citation>
    <scope>NUCLEOTIDE SEQUENCE</scope>
    <source>
        <strain evidence="7">ChiBcec16-1751</strain>
    </source>
</reference>
<comment type="caution">
    <text evidence="7">The sequence shown here is derived from an EMBL/GenBank/DDBJ whole genome shotgun (WGS) entry which is preliminary data.</text>
</comment>
<dbReference type="CDD" id="cd00555">
    <property type="entry name" value="Maf"/>
    <property type="match status" value="1"/>
</dbReference>
<evidence type="ECO:0000256" key="2">
    <source>
        <dbReference type="ARBA" id="ARBA00004496"/>
    </source>
</evidence>
<evidence type="ECO:0000313" key="8">
    <source>
        <dbReference type="Proteomes" id="UP000886741"/>
    </source>
</evidence>
<reference evidence="7" key="2">
    <citation type="journal article" date="2021" name="PeerJ">
        <title>Extensive microbial diversity within the chicken gut microbiome revealed by metagenomics and culture.</title>
        <authorList>
            <person name="Gilroy R."/>
            <person name="Ravi A."/>
            <person name="Getino M."/>
            <person name="Pursley I."/>
            <person name="Horton D.L."/>
            <person name="Alikhan N.F."/>
            <person name="Baker D."/>
            <person name="Gharbi K."/>
            <person name="Hall N."/>
            <person name="Watson M."/>
            <person name="Adriaenssens E.M."/>
            <person name="Foster-Nyarko E."/>
            <person name="Jarju S."/>
            <person name="Secka A."/>
            <person name="Antonio M."/>
            <person name="Oren A."/>
            <person name="Chaudhuri R.R."/>
            <person name="La Ragione R."/>
            <person name="Hildebrand F."/>
            <person name="Pallen M.J."/>
        </authorList>
    </citation>
    <scope>NUCLEOTIDE SEQUENCE</scope>
    <source>
        <strain evidence="7">ChiBcec16-1751</strain>
    </source>
</reference>
<dbReference type="SUPFAM" id="SSF52972">
    <property type="entry name" value="ITPase-like"/>
    <property type="match status" value="1"/>
</dbReference>
<feature type="site" description="Important for substrate specificity" evidence="6">
    <location>
        <position position="11"/>
    </location>
</feature>
<dbReference type="PIRSF" id="PIRSF006305">
    <property type="entry name" value="Maf"/>
    <property type="match status" value="1"/>
</dbReference>
<protein>
    <recommendedName>
        <fullName evidence="6">dTTP/UTP pyrophosphatase</fullName>
        <shortName evidence="6">dTTPase/UTPase</shortName>
        <ecNumber evidence="6">3.6.1.9</ecNumber>
    </recommendedName>
    <alternativeName>
        <fullName evidence="6">Nucleoside triphosphate pyrophosphatase</fullName>
    </alternativeName>
    <alternativeName>
        <fullName evidence="6">Nucleotide pyrophosphatase</fullName>
        <shortName evidence="6">Nucleotide PPase</shortName>
    </alternativeName>
</protein>
<sequence>MKLILASQSPRRRELLARMGLSFTVSAADIDETMDAEKKPFDEVARLSAQKAAAIAETAGDDAVIVAADTVVVLEDRVLGKPRTAEVAAAMLTSLSGRDHQVMTGVTVRRGSRTVTDTVVTHVWFRPLSQQEIAAYVATGEPMDKAGAYGIQGLAGLFVERLDGDYYNVMGLPICRLCAMLRHLGVEILGQADVT</sequence>
<comment type="function">
    <text evidence="6">Nucleoside triphosphate pyrophosphatase that hydrolyzes dTTP and UTP. May have a dual role in cell division arrest and in preventing the incorporation of modified nucleotides into cellular nucleic acids.</text>
</comment>
<feature type="site" description="Important for substrate specificity" evidence="6">
    <location>
        <position position="152"/>
    </location>
</feature>
<dbReference type="EMBL" id="DVJJ01000020">
    <property type="protein sequence ID" value="HIS63953.1"/>
    <property type="molecule type" value="Genomic_DNA"/>
</dbReference>
<dbReference type="Gene3D" id="3.90.950.10">
    <property type="match status" value="1"/>
</dbReference>
<comment type="catalytic activity">
    <reaction evidence="6">
        <text>dTTP + H2O = dTMP + diphosphate + H(+)</text>
        <dbReference type="Rhea" id="RHEA:28534"/>
        <dbReference type="ChEBI" id="CHEBI:15377"/>
        <dbReference type="ChEBI" id="CHEBI:15378"/>
        <dbReference type="ChEBI" id="CHEBI:33019"/>
        <dbReference type="ChEBI" id="CHEBI:37568"/>
        <dbReference type="ChEBI" id="CHEBI:63528"/>
        <dbReference type="EC" id="3.6.1.9"/>
    </reaction>
</comment>
<keyword evidence="4 6" id="KW-0378">Hydrolase</keyword>
<dbReference type="FunFam" id="3.90.950.10:FF:000005">
    <property type="entry name" value="7-methyl-GTP pyrophosphatase"/>
    <property type="match status" value="1"/>
</dbReference>
<dbReference type="HAMAP" id="MF_00528">
    <property type="entry name" value="Maf"/>
    <property type="match status" value="1"/>
</dbReference>
<evidence type="ECO:0000313" key="7">
    <source>
        <dbReference type="EMBL" id="HIS63953.1"/>
    </source>
</evidence>
<dbReference type="PANTHER" id="PTHR43213:SF5">
    <property type="entry name" value="BIFUNCTIONAL DTTP_UTP PYROPHOSPHATASE_METHYLTRANSFERASE PROTEIN-RELATED"/>
    <property type="match status" value="1"/>
</dbReference>
<evidence type="ECO:0000256" key="4">
    <source>
        <dbReference type="ARBA" id="ARBA00022801"/>
    </source>
</evidence>
<keyword evidence="3 6" id="KW-0963">Cytoplasm</keyword>
<feature type="site" description="Important for substrate specificity" evidence="6">
    <location>
        <position position="70"/>
    </location>
</feature>
<dbReference type="InterPro" id="IPR003697">
    <property type="entry name" value="Maf-like"/>
</dbReference>
<comment type="cofactor">
    <cofactor evidence="1 6">
        <name>a divalent metal cation</name>
        <dbReference type="ChEBI" id="CHEBI:60240"/>
    </cofactor>
</comment>
<dbReference type="NCBIfam" id="TIGR00172">
    <property type="entry name" value="maf"/>
    <property type="match status" value="1"/>
</dbReference>
<dbReference type="Proteomes" id="UP000886741">
    <property type="component" value="Unassembled WGS sequence"/>
</dbReference>
<dbReference type="PANTHER" id="PTHR43213">
    <property type="entry name" value="BIFUNCTIONAL DTTP/UTP PYROPHOSPHATASE/METHYLTRANSFERASE PROTEIN-RELATED"/>
    <property type="match status" value="1"/>
</dbReference>
<name>A0A9D1JSQ3_9FIRM</name>
<keyword evidence="5 6" id="KW-0546">Nucleotide metabolism</keyword>
<comment type="caution">
    <text evidence="6">Lacks conserved residue(s) required for the propagation of feature annotation.</text>
</comment>
<comment type="similarity">
    <text evidence="6">Belongs to the Maf family. YhdE subfamily.</text>
</comment>
<comment type="catalytic activity">
    <reaction evidence="6">
        <text>UTP + H2O = UMP + diphosphate + H(+)</text>
        <dbReference type="Rhea" id="RHEA:29395"/>
        <dbReference type="ChEBI" id="CHEBI:15377"/>
        <dbReference type="ChEBI" id="CHEBI:15378"/>
        <dbReference type="ChEBI" id="CHEBI:33019"/>
        <dbReference type="ChEBI" id="CHEBI:46398"/>
        <dbReference type="ChEBI" id="CHEBI:57865"/>
        <dbReference type="EC" id="3.6.1.9"/>
    </reaction>
</comment>
<evidence type="ECO:0000256" key="5">
    <source>
        <dbReference type="ARBA" id="ARBA00023080"/>
    </source>
</evidence>
<feature type="active site" description="Proton acceptor" evidence="6">
    <location>
        <position position="69"/>
    </location>
</feature>
<dbReference type="InterPro" id="IPR029001">
    <property type="entry name" value="ITPase-like_fam"/>
</dbReference>
<proteinExistence type="inferred from homology"/>
<dbReference type="GO" id="GO:0005737">
    <property type="term" value="C:cytoplasm"/>
    <property type="evidence" value="ECO:0007669"/>
    <property type="project" value="UniProtKB-SubCell"/>
</dbReference>
<organism evidence="7 8">
    <name type="scientific">Candidatus Avoscillospira avistercoris</name>
    <dbReference type="NCBI Taxonomy" id="2840707"/>
    <lineage>
        <taxon>Bacteria</taxon>
        <taxon>Bacillati</taxon>
        <taxon>Bacillota</taxon>
        <taxon>Clostridia</taxon>
        <taxon>Eubacteriales</taxon>
        <taxon>Oscillospiraceae</taxon>
        <taxon>Oscillospiraceae incertae sedis</taxon>
        <taxon>Candidatus Avoscillospira</taxon>
    </lineage>
</organism>
<comment type="subcellular location">
    <subcellularLocation>
        <location evidence="2 6">Cytoplasm</location>
    </subcellularLocation>
</comment>
<evidence type="ECO:0000256" key="3">
    <source>
        <dbReference type="ARBA" id="ARBA00022490"/>
    </source>
</evidence>
<dbReference type="GO" id="GO:0009117">
    <property type="term" value="P:nucleotide metabolic process"/>
    <property type="evidence" value="ECO:0007669"/>
    <property type="project" value="UniProtKB-KW"/>
</dbReference>
<dbReference type="AlphaFoldDB" id="A0A9D1JSQ3"/>
<evidence type="ECO:0000256" key="1">
    <source>
        <dbReference type="ARBA" id="ARBA00001968"/>
    </source>
</evidence>
<dbReference type="EC" id="3.6.1.9" evidence="6"/>
<dbReference type="GO" id="GO:0047429">
    <property type="term" value="F:nucleoside triphosphate diphosphatase activity"/>
    <property type="evidence" value="ECO:0007669"/>
    <property type="project" value="UniProtKB-EC"/>
</dbReference>